<dbReference type="PANTHER" id="PTHR12697:SF5">
    <property type="entry name" value="DEOXYHYPUSINE HYDROXYLASE"/>
    <property type="match status" value="1"/>
</dbReference>
<dbReference type="Pfam" id="PF13646">
    <property type="entry name" value="HEAT_2"/>
    <property type="match status" value="4"/>
</dbReference>
<dbReference type="Proteomes" id="UP000501926">
    <property type="component" value="Chromosome"/>
</dbReference>
<dbReference type="EMBL" id="CP049055">
    <property type="protein sequence ID" value="QII10362.1"/>
    <property type="molecule type" value="Genomic_DNA"/>
</dbReference>
<evidence type="ECO:0000313" key="4">
    <source>
        <dbReference type="EMBL" id="QII10362.1"/>
    </source>
</evidence>
<dbReference type="PROSITE" id="PS50077">
    <property type="entry name" value="HEAT_REPEAT"/>
    <property type="match status" value="1"/>
</dbReference>
<dbReference type="GO" id="GO:0016491">
    <property type="term" value="F:oxidoreductase activity"/>
    <property type="evidence" value="ECO:0007669"/>
    <property type="project" value="TreeGrafter"/>
</dbReference>
<evidence type="ECO:0000256" key="1">
    <source>
        <dbReference type="ARBA" id="ARBA00045876"/>
    </source>
</evidence>
<comment type="function">
    <text evidence="1">Catalyzes the hydroxylation of the N(6)-(4-aminobutyl)-L-lysine intermediate produced by deoxyhypusine synthase/DHPS on a critical lysine of the eukaryotic translation initiation factor 5A/eIF-5A. This is the second step of the post-translational modification of that lysine into an unusual amino acid residue named hypusine. Hypusination is unique to mature eIF-5A factor and is essential for its function.</text>
</comment>
<sequence>MRREIKLMLFGMVLYPMCVFGTMGCASVPMKKVVIEEKEPKADIKLRRNIDEWTLQLYSDDPTIRSFAAVSLLGLNLQNAQEPLTNILKDAKVREDIKISVIRAFGFARDDRAVEYLIRLLGDESEQIRTVTLNALGRIKTKKTINMMADAMLNPKQSRDVKILLAKALGNTNDQDSVDPLIKMLRSDDSDLRETVMASLEKITKVSSNKDSSWWREWWLRNKSKTREQWLDEIVLKQEEKTQQLEAEIEQLKQEVARKTIKLIELGHDKIDTALLSEAIKSDYPEVRIFAAKELAKIKDSSIVDILINAISDKEEEVRIEVVQTLGVINDEKALKPLIRALGDESLIVREKAARALGQFGNDEVVAVLIEALNNKTNAPIVSTIIESLGETGDLRAVDTLIQFLTHEKPEIRECTAASLGKLADVRAVPYLIAALNDGEERVRWYAADSLGKIGDPVCVEPLIKRLSDSSARVRESAVTALGQIGNLPAIEALIKALQDVDKRVVEQAAGRLVNIEDATFDIMESVAASFYNIADYKRAEIVLGRIMAKYAKFPELQDKVLQIRIKRAKTLFALKDWQNALNNYEEILKHNSVDDTIKKEFIQCAKELKQFDRALKWFTVWLEENPRNCQWCWQGRLDIATAMLEQGNYEKVKDLIALLKTEDPNLGGEEFLPHFQALNDKIEIGVANAK</sequence>
<dbReference type="InterPro" id="IPR011989">
    <property type="entry name" value="ARM-like"/>
</dbReference>
<dbReference type="KEGG" id="kst:KSMBR1_1314"/>
<keyword evidence="2" id="KW-0175">Coiled coil</keyword>
<dbReference type="Pfam" id="PF03130">
    <property type="entry name" value="HEAT_PBS"/>
    <property type="match status" value="1"/>
</dbReference>
<dbReference type="AlphaFoldDB" id="A0A2C9CDT9"/>
<evidence type="ECO:0000313" key="7">
    <source>
        <dbReference type="Proteomes" id="UP000501926"/>
    </source>
</evidence>
<reference evidence="6" key="1">
    <citation type="submission" date="2017-10" db="EMBL/GenBank/DDBJ databases">
        <authorList>
            <person name="Frank J."/>
        </authorList>
    </citation>
    <scope>NUCLEOTIDE SEQUENCE [LARGE SCALE GENOMIC DNA]</scope>
</reference>
<dbReference type="SUPFAM" id="SSF48452">
    <property type="entry name" value="TPR-like"/>
    <property type="match status" value="1"/>
</dbReference>
<dbReference type="PROSITE" id="PS51257">
    <property type="entry name" value="PROKAR_LIPOPROTEIN"/>
    <property type="match status" value="1"/>
</dbReference>
<protein>
    <submittedName>
        <fullName evidence="5">Uncharacterized protein</fullName>
    </submittedName>
</protein>
<dbReference type="PANTHER" id="PTHR12697">
    <property type="entry name" value="PBS LYASE HEAT-LIKE PROTEIN"/>
    <property type="match status" value="1"/>
</dbReference>
<keyword evidence="3" id="KW-1133">Transmembrane helix</keyword>
<evidence type="ECO:0000256" key="2">
    <source>
        <dbReference type="SAM" id="Coils"/>
    </source>
</evidence>
<dbReference type="InterPro" id="IPR011990">
    <property type="entry name" value="TPR-like_helical_dom_sf"/>
</dbReference>
<keyword evidence="3" id="KW-0472">Membrane</keyword>
<dbReference type="OrthoDB" id="208245at2"/>
<reference evidence="5" key="2">
    <citation type="submission" date="2017-10" db="EMBL/GenBank/DDBJ databases">
        <authorList>
            <person name="Banno H."/>
            <person name="Chua N.-H."/>
        </authorList>
    </citation>
    <scope>NUCLEOTIDE SEQUENCE [LARGE SCALE GENOMIC DNA]</scope>
    <source>
        <strain evidence="5">Kuenenia_mbr1_ru-nijmegen</strain>
    </source>
</reference>
<dbReference type="RefSeq" id="WP_099324581.1">
    <property type="nucleotide sequence ID" value="NZ_CP049055.1"/>
</dbReference>
<name>A0A2C9CDT9_KUEST</name>
<gene>
    <name evidence="5" type="primary">glpQ_2</name>
    <name evidence="4" type="ORF">KsCSTR_09830</name>
    <name evidence="5" type="ORF">KSMBR1_1314</name>
</gene>
<evidence type="ECO:0000256" key="3">
    <source>
        <dbReference type="SAM" id="Phobius"/>
    </source>
</evidence>
<dbReference type="InterPro" id="IPR004155">
    <property type="entry name" value="PBS_lyase_HEAT"/>
</dbReference>
<reference evidence="4 7" key="3">
    <citation type="submission" date="2020-02" db="EMBL/GenBank/DDBJ databases">
        <title>Newly sequenced genome of strain CSTR1 showed variability in Candidatus Kuenenia stuttgartiensis genomes.</title>
        <authorList>
            <person name="Ding C."/>
            <person name="Adrian L."/>
        </authorList>
    </citation>
    <scope>NUCLEOTIDE SEQUENCE [LARGE SCALE GENOMIC DNA]</scope>
    <source>
        <strain evidence="4 7">CSTR1</strain>
    </source>
</reference>
<feature type="coiled-coil region" evidence="2">
    <location>
        <begin position="235"/>
        <end position="262"/>
    </location>
</feature>
<dbReference type="Gene3D" id="1.25.40.10">
    <property type="entry name" value="Tetratricopeptide repeat domain"/>
    <property type="match status" value="1"/>
</dbReference>
<keyword evidence="6" id="KW-1185">Reference proteome</keyword>
<dbReference type="Gene3D" id="1.25.10.10">
    <property type="entry name" value="Leucine-rich Repeat Variant"/>
    <property type="match status" value="3"/>
</dbReference>
<organism evidence="5 6">
    <name type="scientific">Kuenenia stuttgartiensis</name>
    <dbReference type="NCBI Taxonomy" id="174633"/>
    <lineage>
        <taxon>Bacteria</taxon>
        <taxon>Pseudomonadati</taxon>
        <taxon>Planctomycetota</taxon>
        <taxon>Candidatus Brocadiia</taxon>
        <taxon>Candidatus Brocadiales</taxon>
        <taxon>Candidatus Brocadiaceae</taxon>
        <taxon>Candidatus Kuenenia</taxon>
    </lineage>
</organism>
<dbReference type="InterPro" id="IPR021133">
    <property type="entry name" value="HEAT_type_2"/>
</dbReference>
<dbReference type="SUPFAM" id="SSF48371">
    <property type="entry name" value="ARM repeat"/>
    <property type="match status" value="2"/>
</dbReference>
<dbReference type="SMART" id="SM00567">
    <property type="entry name" value="EZ_HEAT"/>
    <property type="match status" value="10"/>
</dbReference>
<feature type="transmembrane region" description="Helical" evidence="3">
    <location>
        <begin position="7"/>
        <end position="30"/>
    </location>
</feature>
<evidence type="ECO:0000313" key="5">
    <source>
        <dbReference type="EMBL" id="SOH03815.1"/>
    </source>
</evidence>
<accession>A0A2C9CDT9</accession>
<evidence type="ECO:0000313" key="6">
    <source>
        <dbReference type="Proteomes" id="UP000221734"/>
    </source>
</evidence>
<dbReference type="Proteomes" id="UP000221734">
    <property type="component" value="Chromosome Kuenenia_stuttgartiensis_MBR1"/>
</dbReference>
<dbReference type="InterPro" id="IPR016024">
    <property type="entry name" value="ARM-type_fold"/>
</dbReference>
<dbReference type="EMBL" id="LT934425">
    <property type="protein sequence ID" value="SOH03815.1"/>
    <property type="molecule type" value="Genomic_DNA"/>
</dbReference>
<proteinExistence type="predicted"/>
<keyword evidence="3" id="KW-0812">Transmembrane</keyword>